<feature type="binding site" evidence="10">
    <location>
        <position position="246"/>
    </location>
    <ligand>
        <name>ATP</name>
        <dbReference type="ChEBI" id="CHEBI:30616"/>
    </ligand>
</feature>
<dbReference type="Pfam" id="PF00069">
    <property type="entry name" value="Pkinase"/>
    <property type="match status" value="1"/>
</dbReference>
<dbReference type="InterPro" id="IPR000961">
    <property type="entry name" value="AGC-kinase_C"/>
</dbReference>
<dbReference type="PROSITE" id="PS50011">
    <property type="entry name" value="PROTEIN_KINASE_DOM"/>
    <property type="match status" value="1"/>
</dbReference>
<sequence>MQSTDYLKLSGKPTAAPSLCFPSLSLWPLVPRRQTPVLKLLVSCNAHNEKIIFSDVVKKINRKGSTQKRILMITTRAIYNLENNKCKRRIEVQDIGKIVCSRTSDQFILHIPKEYDYHYSSARSKEIVTILEKVHHVYVGESLSVETLDDKDLTKYVLTKKDLEKRNKSAHMARRSSAGDLMKSMAKMGLSEEKPTLPKEDSETRAVFGEKACMDDFELLKVLGKGSFGKVMQVKKKDTGEILAMKILQKDKVLEKHQLEHTKAERHILQAVQHPFMVHLKYAFQSDTKLYMVLDYVNGGELFFHLQNSVRFSEVRARLYGAEILLALGHLHSLGIIYRDLKPENILLDKDGHVRLTDFGLAKQNIDSNDSKTYTFCGTPEYLAPEVVTSEGHGRGVDWWSLGTLIYEMMNGLPPFYDPNMTEMYKKIIHSPLNFPSFFSASAKDLLSKLLERNPEKRLGSGETDVEEIKAHPFFESIDWDQLYKREVETPFKPQVGSDTDVQNFDSCFTNEVARDSVVAPMKQSQEKNANFDGFTFVPQGPLKR</sequence>
<keyword evidence="4" id="KW-0808">Transferase</keyword>
<feature type="domain" description="TH1" evidence="13">
    <location>
        <begin position="12"/>
        <end position="194"/>
    </location>
</feature>
<dbReference type="CDD" id="cd05123">
    <property type="entry name" value="STKc_AGC"/>
    <property type="match status" value="1"/>
</dbReference>
<name>A0AAX4P526_9CHLO</name>
<dbReference type="InterPro" id="IPR000719">
    <property type="entry name" value="Prot_kinase_dom"/>
</dbReference>
<dbReference type="FunFam" id="3.30.200.20:FF:000048">
    <property type="entry name" value="Non-specific serine/threonine protein kinase"/>
    <property type="match status" value="1"/>
</dbReference>
<dbReference type="InterPro" id="IPR008271">
    <property type="entry name" value="Ser/Thr_kinase_AS"/>
</dbReference>
<evidence type="ECO:0000256" key="8">
    <source>
        <dbReference type="ARBA" id="ARBA00047899"/>
    </source>
</evidence>
<dbReference type="GO" id="GO:0003774">
    <property type="term" value="F:cytoskeletal motor activity"/>
    <property type="evidence" value="ECO:0007669"/>
    <property type="project" value="InterPro"/>
</dbReference>
<evidence type="ECO:0000256" key="4">
    <source>
        <dbReference type="ARBA" id="ARBA00022679"/>
    </source>
</evidence>
<reference evidence="14 15" key="1">
    <citation type="submission" date="2024-03" db="EMBL/GenBank/DDBJ databases">
        <title>Complete genome sequence of the green alga Chloropicon roscoffensis RCC1871.</title>
        <authorList>
            <person name="Lemieux C."/>
            <person name="Pombert J.-F."/>
            <person name="Otis C."/>
            <person name="Turmel M."/>
        </authorList>
    </citation>
    <scope>NUCLEOTIDE SEQUENCE [LARGE SCALE GENOMIC DNA]</scope>
    <source>
        <strain evidence="14 15">RCC1871</strain>
    </source>
</reference>
<keyword evidence="7 10" id="KW-0067">ATP-binding</keyword>
<dbReference type="GO" id="GO:0005524">
    <property type="term" value="F:ATP binding"/>
    <property type="evidence" value="ECO:0007669"/>
    <property type="project" value="UniProtKB-UniRule"/>
</dbReference>
<dbReference type="PROSITE" id="PS00108">
    <property type="entry name" value="PROTEIN_KINASE_ST"/>
    <property type="match status" value="1"/>
</dbReference>
<dbReference type="PANTHER" id="PTHR24351">
    <property type="entry name" value="RIBOSOMAL PROTEIN S6 KINASE"/>
    <property type="match status" value="1"/>
</dbReference>
<dbReference type="SMART" id="SM00133">
    <property type="entry name" value="S_TK_X"/>
    <property type="match status" value="1"/>
</dbReference>
<dbReference type="Pfam" id="PF06017">
    <property type="entry name" value="Myosin_TH1"/>
    <property type="match status" value="1"/>
</dbReference>
<dbReference type="InterPro" id="IPR017441">
    <property type="entry name" value="Protein_kinase_ATP_BS"/>
</dbReference>
<keyword evidence="15" id="KW-1185">Reference proteome</keyword>
<keyword evidence="3" id="KW-0597">Phosphoprotein</keyword>
<dbReference type="InterPro" id="IPR011009">
    <property type="entry name" value="Kinase-like_dom_sf"/>
</dbReference>
<dbReference type="Gene3D" id="3.30.200.20">
    <property type="entry name" value="Phosphorylase Kinase, domain 1"/>
    <property type="match status" value="1"/>
</dbReference>
<dbReference type="PROSITE" id="PS51285">
    <property type="entry name" value="AGC_KINASE_CTER"/>
    <property type="match status" value="1"/>
</dbReference>
<evidence type="ECO:0000256" key="10">
    <source>
        <dbReference type="PROSITE-ProRule" id="PRU10141"/>
    </source>
</evidence>
<keyword evidence="6 14" id="KW-0418">Kinase</keyword>
<dbReference type="Proteomes" id="UP001472866">
    <property type="component" value="Chromosome 04"/>
</dbReference>
<dbReference type="SMART" id="SM00220">
    <property type="entry name" value="S_TKc"/>
    <property type="match status" value="1"/>
</dbReference>
<evidence type="ECO:0000256" key="3">
    <source>
        <dbReference type="ARBA" id="ARBA00022553"/>
    </source>
</evidence>
<dbReference type="InterPro" id="IPR045270">
    <property type="entry name" value="STKc_AGC"/>
</dbReference>
<keyword evidence="2" id="KW-0723">Serine/threonine-protein kinase</keyword>
<evidence type="ECO:0000256" key="9">
    <source>
        <dbReference type="ARBA" id="ARBA00048679"/>
    </source>
</evidence>
<evidence type="ECO:0000313" key="15">
    <source>
        <dbReference type="Proteomes" id="UP001472866"/>
    </source>
</evidence>
<organism evidence="14 15">
    <name type="scientific">Chloropicon roscoffensis</name>
    <dbReference type="NCBI Taxonomy" id="1461544"/>
    <lineage>
        <taxon>Eukaryota</taxon>
        <taxon>Viridiplantae</taxon>
        <taxon>Chlorophyta</taxon>
        <taxon>Chloropicophyceae</taxon>
        <taxon>Chloropicales</taxon>
        <taxon>Chloropicaceae</taxon>
        <taxon>Chloropicon</taxon>
    </lineage>
</organism>
<dbReference type="Pfam" id="PF00433">
    <property type="entry name" value="Pkinase_C"/>
    <property type="match status" value="1"/>
</dbReference>
<evidence type="ECO:0000259" key="12">
    <source>
        <dbReference type="PROSITE" id="PS51285"/>
    </source>
</evidence>
<evidence type="ECO:0000259" key="11">
    <source>
        <dbReference type="PROSITE" id="PS50011"/>
    </source>
</evidence>
<dbReference type="Gene3D" id="1.10.510.10">
    <property type="entry name" value="Transferase(Phosphotransferase) domain 1"/>
    <property type="match status" value="1"/>
</dbReference>
<evidence type="ECO:0000256" key="5">
    <source>
        <dbReference type="ARBA" id="ARBA00022741"/>
    </source>
</evidence>
<dbReference type="SUPFAM" id="SSF56112">
    <property type="entry name" value="Protein kinase-like (PK-like)"/>
    <property type="match status" value="1"/>
</dbReference>
<dbReference type="InterPro" id="IPR017892">
    <property type="entry name" value="Pkinase_C"/>
</dbReference>
<evidence type="ECO:0000256" key="7">
    <source>
        <dbReference type="ARBA" id="ARBA00022840"/>
    </source>
</evidence>
<keyword evidence="5 10" id="KW-0547">Nucleotide-binding</keyword>
<dbReference type="FunFam" id="1.10.510.10:FF:000008">
    <property type="entry name" value="Non-specific serine/threonine protein kinase"/>
    <property type="match status" value="1"/>
</dbReference>
<evidence type="ECO:0000256" key="6">
    <source>
        <dbReference type="ARBA" id="ARBA00022777"/>
    </source>
</evidence>
<dbReference type="PROSITE" id="PS00107">
    <property type="entry name" value="PROTEIN_KINASE_ATP"/>
    <property type="match status" value="1"/>
</dbReference>
<dbReference type="GO" id="GO:0016459">
    <property type="term" value="C:myosin complex"/>
    <property type="evidence" value="ECO:0007669"/>
    <property type="project" value="InterPro"/>
</dbReference>
<protein>
    <recommendedName>
        <fullName evidence="1">non-specific serine/threonine protein kinase</fullName>
        <ecNumber evidence="1">2.7.11.1</ecNumber>
    </recommendedName>
</protein>
<evidence type="ECO:0000313" key="14">
    <source>
        <dbReference type="EMBL" id="WZN61477.1"/>
    </source>
</evidence>
<dbReference type="AlphaFoldDB" id="A0AAX4P526"/>
<comment type="catalytic activity">
    <reaction evidence="9">
        <text>L-seryl-[protein] + ATP = O-phospho-L-seryl-[protein] + ADP + H(+)</text>
        <dbReference type="Rhea" id="RHEA:17989"/>
        <dbReference type="Rhea" id="RHEA-COMP:9863"/>
        <dbReference type="Rhea" id="RHEA-COMP:11604"/>
        <dbReference type="ChEBI" id="CHEBI:15378"/>
        <dbReference type="ChEBI" id="CHEBI:29999"/>
        <dbReference type="ChEBI" id="CHEBI:30616"/>
        <dbReference type="ChEBI" id="CHEBI:83421"/>
        <dbReference type="ChEBI" id="CHEBI:456216"/>
        <dbReference type="EC" id="2.7.11.1"/>
    </reaction>
</comment>
<accession>A0AAX4P526</accession>
<feature type="domain" description="Protein kinase" evidence="11">
    <location>
        <begin position="217"/>
        <end position="475"/>
    </location>
</feature>
<evidence type="ECO:0000256" key="1">
    <source>
        <dbReference type="ARBA" id="ARBA00012513"/>
    </source>
</evidence>
<evidence type="ECO:0000256" key="2">
    <source>
        <dbReference type="ARBA" id="ARBA00022527"/>
    </source>
</evidence>
<dbReference type="PROSITE" id="PS51757">
    <property type="entry name" value="TH1"/>
    <property type="match status" value="1"/>
</dbReference>
<feature type="domain" description="AGC-kinase C-terminal" evidence="12">
    <location>
        <begin position="476"/>
        <end position="545"/>
    </location>
</feature>
<proteinExistence type="predicted"/>
<dbReference type="InterPro" id="IPR010926">
    <property type="entry name" value="Myosin_TH1"/>
</dbReference>
<dbReference type="EC" id="2.7.11.1" evidence="1"/>
<comment type="catalytic activity">
    <reaction evidence="8">
        <text>L-threonyl-[protein] + ATP = O-phospho-L-threonyl-[protein] + ADP + H(+)</text>
        <dbReference type="Rhea" id="RHEA:46608"/>
        <dbReference type="Rhea" id="RHEA-COMP:11060"/>
        <dbReference type="Rhea" id="RHEA-COMP:11605"/>
        <dbReference type="ChEBI" id="CHEBI:15378"/>
        <dbReference type="ChEBI" id="CHEBI:30013"/>
        <dbReference type="ChEBI" id="CHEBI:30616"/>
        <dbReference type="ChEBI" id="CHEBI:61977"/>
        <dbReference type="ChEBI" id="CHEBI:456216"/>
        <dbReference type="EC" id="2.7.11.1"/>
    </reaction>
</comment>
<evidence type="ECO:0000259" key="13">
    <source>
        <dbReference type="PROSITE" id="PS51757"/>
    </source>
</evidence>
<gene>
    <name evidence="14" type="ORF">HKI87_04g30120</name>
</gene>
<dbReference type="EMBL" id="CP151504">
    <property type="protein sequence ID" value="WZN61477.1"/>
    <property type="molecule type" value="Genomic_DNA"/>
</dbReference>
<dbReference type="GO" id="GO:0004674">
    <property type="term" value="F:protein serine/threonine kinase activity"/>
    <property type="evidence" value="ECO:0007669"/>
    <property type="project" value="UniProtKB-KW"/>
</dbReference>